<keyword evidence="5" id="KW-1185">Reference proteome</keyword>
<dbReference type="EMBL" id="CP011509">
    <property type="protein sequence ID" value="AKJ05125.1"/>
    <property type="molecule type" value="Genomic_DNA"/>
</dbReference>
<evidence type="ECO:0000313" key="2">
    <source>
        <dbReference type="EMBL" id="AKJ05125.1"/>
    </source>
</evidence>
<feature type="region of interest" description="Disordered" evidence="1">
    <location>
        <begin position="1"/>
        <end position="27"/>
    </location>
</feature>
<dbReference type="Pfam" id="PF03803">
    <property type="entry name" value="Scramblase"/>
    <property type="match status" value="1"/>
</dbReference>
<proteinExistence type="predicted"/>
<evidence type="ECO:0000256" key="1">
    <source>
        <dbReference type="SAM" id="MobiDB-lite"/>
    </source>
</evidence>
<organism evidence="2 4">
    <name type="scientific">Archangium gephyra</name>
    <dbReference type="NCBI Taxonomy" id="48"/>
    <lineage>
        <taxon>Bacteria</taxon>
        <taxon>Pseudomonadati</taxon>
        <taxon>Myxococcota</taxon>
        <taxon>Myxococcia</taxon>
        <taxon>Myxococcales</taxon>
        <taxon>Cystobacterineae</taxon>
        <taxon>Archangiaceae</taxon>
        <taxon>Archangium</taxon>
    </lineage>
</organism>
<evidence type="ECO:0000313" key="4">
    <source>
        <dbReference type="Proteomes" id="UP000035579"/>
    </source>
</evidence>
<dbReference type="EMBL" id="QUMU01000002">
    <property type="protein sequence ID" value="REG35822.1"/>
    <property type="molecule type" value="Genomic_DNA"/>
</dbReference>
<sequence length="274" mass="30981">MSNDNRQPKGDSELELDWKGRGAPEERVQPAALAEAGAGRGTPGDIRFMGPEVRHALGPLLEGSGLCVRQIHEWAEILVGWETGNRYEAMDQNGQFMLYIGETGEGWGNALLRNFWPFRRVELECMTKGGALALRIEQPWTFFFTYVEVKAWDGRLMGIIQQRFGLLRRTFELCTPGGAVLATLEGPLWRPWTFHVKQNGQEVATIRKQWSGLAREMFTDSDFFGVEFQPGLTDPRLRQLVLAATLMVDLAYFEERTSGTGSVFNILDIFNIFD</sequence>
<reference evidence="3 5" key="2">
    <citation type="submission" date="2018-08" db="EMBL/GenBank/DDBJ databases">
        <title>Genomic Encyclopedia of Archaeal and Bacterial Type Strains, Phase II (KMG-II): from individual species to whole genera.</title>
        <authorList>
            <person name="Goeker M."/>
        </authorList>
    </citation>
    <scope>NUCLEOTIDE SEQUENCE [LARGE SCALE GENOMIC DNA]</scope>
    <source>
        <strain evidence="3 5">DSM 2261</strain>
    </source>
</reference>
<reference evidence="2 4" key="1">
    <citation type="submission" date="2015-05" db="EMBL/GenBank/DDBJ databases">
        <title>Genome assembly of Archangium gephyra DSM 2261.</title>
        <authorList>
            <person name="Sharma G."/>
            <person name="Subramanian S."/>
        </authorList>
    </citation>
    <scope>NUCLEOTIDE SEQUENCE [LARGE SCALE GENOMIC DNA]</scope>
    <source>
        <strain evidence="2 4">DSM 2261</strain>
    </source>
</reference>
<protein>
    <submittedName>
        <fullName evidence="3">Scramblase</fullName>
    </submittedName>
</protein>
<dbReference type="Proteomes" id="UP000256345">
    <property type="component" value="Unassembled WGS sequence"/>
</dbReference>
<accession>A0AAC8QCF8</accession>
<dbReference type="GO" id="GO:0017128">
    <property type="term" value="F:phospholipid scramblase activity"/>
    <property type="evidence" value="ECO:0007669"/>
    <property type="project" value="InterPro"/>
</dbReference>
<dbReference type="SUPFAM" id="SSF54518">
    <property type="entry name" value="Tubby C-terminal domain-like"/>
    <property type="match status" value="1"/>
</dbReference>
<name>A0AAC8QCF8_9BACT</name>
<dbReference type="InterPro" id="IPR005552">
    <property type="entry name" value="Scramblase"/>
</dbReference>
<evidence type="ECO:0000313" key="3">
    <source>
        <dbReference type="EMBL" id="REG35822.1"/>
    </source>
</evidence>
<gene>
    <name evidence="2" type="ORF">AA314_06751</name>
    <name evidence="3" type="ORF">ATI61_102195</name>
</gene>
<dbReference type="PANTHER" id="PTHR23248">
    <property type="entry name" value="PHOSPHOLIPID SCRAMBLASE-RELATED"/>
    <property type="match status" value="1"/>
</dbReference>
<dbReference type="KEGG" id="age:AA314_06751"/>
<dbReference type="PANTHER" id="PTHR23248:SF9">
    <property type="entry name" value="PHOSPHOLIPID SCRAMBLASE"/>
    <property type="match status" value="1"/>
</dbReference>
<evidence type="ECO:0000313" key="5">
    <source>
        <dbReference type="Proteomes" id="UP000256345"/>
    </source>
</evidence>
<dbReference type="InterPro" id="IPR025659">
    <property type="entry name" value="Tubby-like_C"/>
</dbReference>
<dbReference type="GO" id="GO:0005886">
    <property type="term" value="C:plasma membrane"/>
    <property type="evidence" value="ECO:0007669"/>
    <property type="project" value="TreeGrafter"/>
</dbReference>
<dbReference type="RefSeq" id="WP_047858742.1">
    <property type="nucleotide sequence ID" value="NZ_CP011509.1"/>
</dbReference>
<dbReference type="AlphaFoldDB" id="A0AAC8QCF8"/>
<dbReference type="Proteomes" id="UP000035579">
    <property type="component" value="Chromosome"/>
</dbReference>